<dbReference type="InterPro" id="IPR019587">
    <property type="entry name" value="Polyketide_cyclase/dehydratase"/>
</dbReference>
<dbReference type="SUPFAM" id="SSF55961">
    <property type="entry name" value="Bet v1-like"/>
    <property type="match status" value="1"/>
</dbReference>
<reference evidence="2" key="1">
    <citation type="submission" date="2023-12" db="EMBL/GenBank/DDBJ databases">
        <title>Novel species in genus Nocardioides.</title>
        <authorList>
            <person name="Zhou H."/>
        </authorList>
    </citation>
    <scope>NUCLEOTIDE SEQUENCE [LARGE SCALE GENOMIC DNA]</scope>
    <source>
        <strain evidence="2">HM61</strain>
    </source>
</reference>
<evidence type="ECO:0000313" key="2">
    <source>
        <dbReference type="Proteomes" id="UP001327225"/>
    </source>
</evidence>
<dbReference type="CDD" id="cd07821">
    <property type="entry name" value="PYR_PYL_RCAR_like"/>
    <property type="match status" value="1"/>
</dbReference>
<evidence type="ECO:0000313" key="1">
    <source>
        <dbReference type="EMBL" id="WQQ26555.1"/>
    </source>
</evidence>
<organism evidence="1 2">
    <name type="scientific">Nocardioides bizhenqiangii</name>
    <dbReference type="NCBI Taxonomy" id="3095076"/>
    <lineage>
        <taxon>Bacteria</taxon>
        <taxon>Bacillati</taxon>
        <taxon>Actinomycetota</taxon>
        <taxon>Actinomycetes</taxon>
        <taxon>Propionibacteriales</taxon>
        <taxon>Nocardioidaceae</taxon>
        <taxon>Nocardioides</taxon>
    </lineage>
</organism>
<dbReference type="Gene3D" id="3.30.530.20">
    <property type="match status" value="1"/>
</dbReference>
<dbReference type="InterPro" id="IPR023393">
    <property type="entry name" value="START-like_dom_sf"/>
</dbReference>
<protein>
    <submittedName>
        <fullName evidence="1">SRPBCC family protein</fullName>
    </submittedName>
</protein>
<dbReference type="Proteomes" id="UP001327225">
    <property type="component" value="Chromosome"/>
</dbReference>
<dbReference type="EMBL" id="CP141059">
    <property type="protein sequence ID" value="WQQ26555.1"/>
    <property type="molecule type" value="Genomic_DNA"/>
</dbReference>
<sequence>MQSTVRTTVSDPIDAVWKVLADHEGLSDWGPGISASLTTPGRAEPNGVGAVRRISTPLPAPAIVEEVTTFEPGRRLSYKALSGVPLRNYRCDVVLEEAGGGTAISYTVLADQRVPLVEKALTKVIAAGLLNGLVRAVRKAD</sequence>
<dbReference type="Pfam" id="PF10604">
    <property type="entry name" value="Polyketide_cyc2"/>
    <property type="match status" value="1"/>
</dbReference>
<dbReference type="RefSeq" id="WP_322937441.1">
    <property type="nucleotide sequence ID" value="NZ_CP141059.1"/>
</dbReference>
<name>A0ABZ0ZQD9_9ACTN</name>
<gene>
    <name evidence="1" type="ORF">SHK19_21695</name>
</gene>
<accession>A0ABZ0ZQD9</accession>
<keyword evidence="2" id="KW-1185">Reference proteome</keyword>
<proteinExistence type="predicted"/>